<evidence type="ECO:0008006" key="3">
    <source>
        <dbReference type="Google" id="ProtNLM"/>
    </source>
</evidence>
<dbReference type="RefSeq" id="WP_123872963.1">
    <property type="nucleotide sequence ID" value="NZ_FRBM01000007.1"/>
</dbReference>
<dbReference type="EMBL" id="FRBM01000007">
    <property type="protein sequence ID" value="SHL86228.1"/>
    <property type="molecule type" value="Genomic_DNA"/>
</dbReference>
<dbReference type="Gene3D" id="2.180.10.10">
    <property type="entry name" value="RHS repeat-associated core"/>
    <property type="match status" value="1"/>
</dbReference>
<reference evidence="1 2" key="1">
    <citation type="submission" date="2016-11" db="EMBL/GenBank/DDBJ databases">
        <authorList>
            <person name="Jaros S."/>
            <person name="Januszkiewicz K."/>
            <person name="Wedrychowicz H."/>
        </authorList>
    </citation>
    <scope>NUCLEOTIDE SEQUENCE [LARGE SCALE GENOMIC DNA]</scope>
    <source>
        <strain evidence="1 2">DSM 27621</strain>
    </source>
</reference>
<sequence length="1206" mass="135886">MKKILITIIFILIYSLGFSQIFKDPKNIYPYAPETSSLLKYRETPVSNYTGVPDISIPIYTVKSGSVEVPITLNYHSGGILVSEIATSVGLGWSINTISPITRKINGYTDENGVMRHDDNIESFLNSGIDNQELRLKMTAFGLSSQSSIADLMSDEFSLSIDNFSGSFFYNPKDKKIVTFPISDMKIGYFIKNLSLEHNRIDTINVITTNGLKYIFGGDGIETSNATGSMMTSNYYGVNAWKIKKIKGIDNNEINFSYLSNHYFRRELAPQTITIPYTNYAFSTGACGGVVTEPSTPEVPSFDITYEMQEALPEKIETSDAVVSFVYSDRLDFSNLKKLDKILVKDKSGRFISEKRFNYGYFETIPDPSSANDPTEDITKRLKLLSYQECDQHGKCITTSFQYYEENKMAQRLSYATDHWGYFNGKFNNYGYPNVPIKYYKFSGNSIITVDGWIEELGSTIARIANKNVEPEFTKTFSLKSVTYPEGGKNEFIYEPNTASSMLYEPSEEHYYLAKKKTLPRGDSFVISGSVQGENINYSHTPTINYGTEKIFVKEIDLSSYRKDLDLELTMSYSSTFRASSFSNSLNDSYLRAEIAIYYYENGVKKYWLQSSPLKDEVTMKFRKFNNLNVPAQKIYAEIKHIYWGGLSSYGNISDYIYFYSQIAFSWDIPDPNAGHDSIILGGGIRIKEIKNYDNDGQYKYSTKYSYTKNGNGLLSSGVLFNIPMYTKNNRIGVIKTGQCPDGTGPAVSKTINDAIEVSVRPAINGMRTQGKTIGYTNVEVVKTNAANTVKGKEIFQYYVESPLETGDNFLATTESTSARYEFMESRDWRNGQLLKYIALNNTNDTLKVVKRDFYLAGPPKVTTDYQLERNIKMILYHLISPIDYLSGGKPLRDTSSGASMMEPDVSINGIFPSYIGVNTNSSPGPFPILVRHNDAFLLKKETITEYFNDGKKKSKIIDYFYDEPLFPTQITLKSESYSEGIQISSKMDFAYQKGNQLMISKNMIDIPLETIITQKTENTTKTLFKISTTYPVTQTEANTKTSGLILPTSVQSYDLQNLSIAHTEVTYDKYDSKGNLQQYTTKDGISTVIIWGYNGTQPIAKIVGAKLSDISQSLIDSIVNASNTDAAAERNNDETNLLNAFNTFKSNLGGYQITTYTYDPLIGVRSITPPSGIRESYLYDSANRLEKVVDANGKIVKEMKYNYKN</sequence>
<dbReference type="OrthoDB" id="9814627at2"/>
<dbReference type="Proteomes" id="UP000184069">
    <property type="component" value="Unassembled WGS sequence"/>
</dbReference>
<evidence type="ECO:0000313" key="1">
    <source>
        <dbReference type="EMBL" id="SHL86228.1"/>
    </source>
</evidence>
<proteinExistence type="predicted"/>
<name>A0A1M7E3P3_9FLAO</name>
<gene>
    <name evidence="1" type="ORF">SAMN05444407_1072</name>
</gene>
<accession>A0A1M7E3P3</accession>
<protein>
    <recommendedName>
        <fullName evidence="3">YD repeat-containing protein</fullName>
    </recommendedName>
</protein>
<dbReference type="AlphaFoldDB" id="A0A1M7E3P3"/>
<organism evidence="1 2">
    <name type="scientific">Chryseobacterium contaminans</name>
    <dbReference type="NCBI Taxonomy" id="1423959"/>
    <lineage>
        <taxon>Bacteria</taxon>
        <taxon>Pseudomonadati</taxon>
        <taxon>Bacteroidota</taxon>
        <taxon>Flavobacteriia</taxon>
        <taxon>Flavobacteriales</taxon>
        <taxon>Weeksellaceae</taxon>
        <taxon>Chryseobacterium group</taxon>
        <taxon>Chryseobacterium</taxon>
    </lineage>
</organism>
<evidence type="ECO:0000313" key="2">
    <source>
        <dbReference type="Proteomes" id="UP000184069"/>
    </source>
</evidence>
<dbReference type="STRING" id="1423959.SAMN05444407_1072"/>